<dbReference type="SUPFAM" id="SSF141571">
    <property type="entry name" value="Pentapeptide repeat-like"/>
    <property type="match status" value="1"/>
</dbReference>
<dbReference type="InterPro" id="IPR001646">
    <property type="entry name" value="5peptide_repeat"/>
</dbReference>
<evidence type="ECO:0000313" key="2">
    <source>
        <dbReference type="Proteomes" id="UP000217289"/>
    </source>
</evidence>
<accession>A0A250IMT4</accession>
<protein>
    <submittedName>
        <fullName evidence="1">Uncharacterized protein</fullName>
    </submittedName>
</protein>
<dbReference type="EMBL" id="CP022163">
    <property type="protein sequence ID" value="ATB32560.1"/>
    <property type="molecule type" value="Genomic_DNA"/>
</dbReference>
<dbReference type="RefSeq" id="WP_095980726.1">
    <property type="nucleotide sequence ID" value="NZ_CP022163.1"/>
</dbReference>
<reference evidence="1 2" key="1">
    <citation type="submission" date="2017-06" db="EMBL/GenBank/DDBJ databases">
        <authorList>
            <person name="Kim H.J."/>
            <person name="Triplett B.A."/>
        </authorList>
    </citation>
    <scope>NUCLEOTIDE SEQUENCE [LARGE SCALE GENOMIC DNA]</scope>
    <source>
        <strain evidence="1 2">DSM 14713</strain>
    </source>
</reference>
<dbReference type="AlphaFoldDB" id="A0A250IMT4"/>
<dbReference type="Gene3D" id="2.160.20.80">
    <property type="entry name" value="E3 ubiquitin-protein ligase SopA"/>
    <property type="match status" value="1"/>
</dbReference>
<keyword evidence="2" id="KW-1185">Reference proteome</keyword>
<dbReference type="OrthoDB" id="2579959at2"/>
<proteinExistence type="predicted"/>
<dbReference type="Proteomes" id="UP000217289">
    <property type="component" value="Chromosome"/>
</dbReference>
<organism evidence="1 2">
    <name type="scientific">Melittangium boletus DSM 14713</name>
    <dbReference type="NCBI Taxonomy" id="1294270"/>
    <lineage>
        <taxon>Bacteria</taxon>
        <taxon>Pseudomonadati</taxon>
        <taxon>Myxococcota</taxon>
        <taxon>Myxococcia</taxon>
        <taxon>Myxococcales</taxon>
        <taxon>Cystobacterineae</taxon>
        <taxon>Archangiaceae</taxon>
        <taxon>Melittangium</taxon>
    </lineage>
</organism>
<dbReference type="KEGG" id="mbd:MEBOL_006048"/>
<gene>
    <name evidence="1" type="ORF">MEBOL_006048</name>
</gene>
<name>A0A250IMT4_9BACT</name>
<evidence type="ECO:0000313" key="1">
    <source>
        <dbReference type="EMBL" id="ATB32560.1"/>
    </source>
</evidence>
<dbReference type="Pfam" id="PF00805">
    <property type="entry name" value="Pentapeptide"/>
    <property type="match status" value="1"/>
</dbReference>
<sequence length="208" mass="23528">MARLKNVVFRDKEIRNERLELTDKGSLYFLSTNLTLRNCTVVLKVSAKNLIIKQAQFINCTFDVKQELVNHQEWIYAQLKGCRFKGRLSGCEFGHWPDYASDSGTGSIEDCDFSEAQLDGCRFHGCDMRTIKLPRWPCFTILDPIRRSQELMGKPWPGTVGPVTISMHATEPPSTVAVTWSASVLAKECRTTPEAIKAVLETCEGIFY</sequence>